<sequence>MGRVPIFVAEEELVLMMLLWPVLTMKRMEMAKTAAKSHHLLRRAPLRKSRNDRRNGQHHVLHLLEQHAVMLLLMIRMM</sequence>
<accession>A0A0A9DSN9</accession>
<name>A0A0A9DSN9_ARUDO</name>
<reference evidence="1" key="2">
    <citation type="journal article" date="2015" name="Data Brief">
        <title>Shoot transcriptome of the giant reed, Arundo donax.</title>
        <authorList>
            <person name="Barrero R.A."/>
            <person name="Guerrero F.D."/>
            <person name="Moolhuijzen P."/>
            <person name="Goolsby J.A."/>
            <person name="Tidwell J."/>
            <person name="Bellgard S.E."/>
            <person name="Bellgard M.I."/>
        </authorList>
    </citation>
    <scope>NUCLEOTIDE SEQUENCE</scope>
    <source>
        <tissue evidence="1">Shoot tissue taken approximately 20 cm above the soil surface</tissue>
    </source>
</reference>
<reference evidence="1" key="1">
    <citation type="submission" date="2014-09" db="EMBL/GenBank/DDBJ databases">
        <authorList>
            <person name="Magalhaes I.L.F."/>
            <person name="Oliveira U."/>
            <person name="Santos F.R."/>
            <person name="Vidigal T.H.D.A."/>
            <person name="Brescovit A.D."/>
            <person name="Santos A.J."/>
        </authorList>
    </citation>
    <scope>NUCLEOTIDE SEQUENCE</scope>
    <source>
        <tissue evidence="1">Shoot tissue taken approximately 20 cm above the soil surface</tissue>
    </source>
</reference>
<evidence type="ECO:0000313" key="1">
    <source>
        <dbReference type="EMBL" id="JAD86797.1"/>
    </source>
</evidence>
<dbReference type="AlphaFoldDB" id="A0A0A9DSN9"/>
<dbReference type="EMBL" id="GBRH01211098">
    <property type="protein sequence ID" value="JAD86797.1"/>
    <property type="molecule type" value="Transcribed_RNA"/>
</dbReference>
<proteinExistence type="predicted"/>
<protein>
    <submittedName>
        <fullName evidence="1">Uncharacterized protein</fullName>
    </submittedName>
</protein>
<organism evidence="1">
    <name type="scientific">Arundo donax</name>
    <name type="common">Giant reed</name>
    <name type="synonym">Donax arundinaceus</name>
    <dbReference type="NCBI Taxonomy" id="35708"/>
    <lineage>
        <taxon>Eukaryota</taxon>
        <taxon>Viridiplantae</taxon>
        <taxon>Streptophyta</taxon>
        <taxon>Embryophyta</taxon>
        <taxon>Tracheophyta</taxon>
        <taxon>Spermatophyta</taxon>
        <taxon>Magnoliopsida</taxon>
        <taxon>Liliopsida</taxon>
        <taxon>Poales</taxon>
        <taxon>Poaceae</taxon>
        <taxon>PACMAD clade</taxon>
        <taxon>Arundinoideae</taxon>
        <taxon>Arundineae</taxon>
        <taxon>Arundo</taxon>
    </lineage>
</organism>